<dbReference type="AlphaFoldDB" id="A0A179FLI8"/>
<dbReference type="RefSeq" id="XP_018143295.1">
    <property type="nucleotide sequence ID" value="XM_018286598.1"/>
</dbReference>
<dbReference type="InterPro" id="IPR010730">
    <property type="entry name" value="HET"/>
</dbReference>
<feature type="domain" description="Heterokaryon incompatibility" evidence="1">
    <location>
        <begin position="215"/>
        <end position="366"/>
    </location>
</feature>
<dbReference type="OrthoDB" id="47007at2759"/>
<evidence type="ECO:0000313" key="3">
    <source>
        <dbReference type="Proteomes" id="UP000078397"/>
    </source>
</evidence>
<accession>A0A179FLI8</accession>
<evidence type="ECO:0000313" key="2">
    <source>
        <dbReference type="EMBL" id="OAQ66208.1"/>
    </source>
</evidence>
<keyword evidence="3" id="KW-1185">Reference proteome</keyword>
<comment type="caution">
    <text evidence="2">The sequence shown here is derived from an EMBL/GenBank/DDBJ whole genome shotgun (WGS) entry which is preliminary data.</text>
</comment>
<dbReference type="EMBL" id="LSBJ02000004">
    <property type="protein sequence ID" value="OAQ66208.1"/>
    <property type="molecule type" value="Genomic_DNA"/>
</dbReference>
<dbReference type="Proteomes" id="UP000078397">
    <property type="component" value="Unassembled WGS sequence"/>
</dbReference>
<dbReference type="Pfam" id="PF06985">
    <property type="entry name" value="HET"/>
    <property type="match status" value="1"/>
</dbReference>
<dbReference type="GeneID" id="28850592"/>
<gene>
    <name evidence="2" type="ORF">VFPPC_07790</name>
</gene>
<name>A0A179FLI8_METCM</name>
<dbReference type="PANTHER" id="PTHR33112:SF16">
    <property type="entry name" value="HETEROKARYON INCOMPATIBILITY DOMAIN-CONTAINING PROTEIN"/>
    <property type="match status" value="1"/>
</dbReference>
<dbReference type="PANTHER" id="PTHR33112">
    <property type="entry name" value="DOMAIN PROTEIN, PUTATIVE-RELATED"/>
    <property type="match status" value="1"/>
</dbReference>
<reference evidence="2 3" key="1">
    <citation type="journal article" date="2016" name="PLoS Pathog.">
        <title>Biosynthesis of antibiotic leucinostatins in bio-control fungus Purpureocillium lilacinum and their inhibition on phytophthora revealed by genome mining.</title>
        <authorList>
            <person name="Wang G."/>
            <person name="Liu Z."/>
            <person name="Lin R."/>
            <person name="Li E."/>
            <person name="Mao Z."/>
            <person name="Ling J."/>
            <person name="Yang Y."/>
            <person name="Yin W.B."/>
            <person name="Xie B."/>
        </authorList>
    </citation>
    <scope>NUCLEOTIDE SEQUENCE [LARGE SCALE GENOMIC DNA]</scope>
    <source>
        <strain evidence="2">170</strain>
    </source>
</reference>
<dbReference type="KEGG" id="pchm:VFPPC_07790"/>
<sequence length="659" mass="73669">MPLCDICKAIPFEHLPPFPEEEYIRTLTGLKYVHTLIRNKVDDGTSSSVRHHANIEGLRKAAAEGCELCLLILGEANAILAELEGLEGMMKEFSDHPPNFNMWLTKRPDDWQGFWVLSECTPSVRVGDTVPVAAFGFAVEEDDALAGTFRGRPVEQNPDTHVIQHLVRWNAECEQDHECCHGTGRMPSHLIDVQAVTSSDTVRLVESDAKARQRYTALTYASESGIVGYWEDNTLPEDGSIRVASLPKLFQDAVLVTRTLGVQYIWIDSLCIPGNSREWARDSEQAGSVYANAYLTISATGSENVSDGLLFPRPLRTYVQIPYKTSDEITGTVFVSTLPLEKEVIYSRYIEMMEEPISRGVWSFQERVLSPRTVHFASDQMYFECLSHFVSEDGLLERLRYHTTVEKLPDGAGHYRSRDNSLSRWFSILQDYWRRQPSTPMDKLPALSNVARAFQHMLDDEYVVGYWNKSLIESLCWQSLHCKPAGESSTPSWSLASVNGRLCVGFRGKSSHSIATIVSVQVSLMDEAKPFGRVTTASIELEAPLVPLRLSEKLGPTGHMSLRTVNGDGGDFYAGFDTIDRHYAVSAESLRNIELFALVLAETHKEECSAGNCSREGSHRGLIVTPVDASGDRVKRLGFIITHFGHRELSNSRKTVTLV</sequence>
<proteinExistence type="predicted"/>
<protein>
    <submittedName>
        <fullName evidence="2">Heterokaryon incompatibility</fullName>
    </submittedName>
</protein>
<organism evidence="2 3">
    <name type="scientific">Pochonia chlamydosporia 170</name>
    <dbReference type="NCBI Taxonomy" id="1380566"/>
    <lineage>
        <taxon>Eukaryota</taxon>
        <taxon>Fungi</taxon>
        <taxon>Dikarya</taxon>
        <taxon>Ascomycota</taxon>
        <taxon>Pezizomycotina</taxon>
        <taxon>Sordariomycetes</taxon>
        <taxon>Hypocreomycetidae</taxon>
        <taxon>Hypocreales</taxon>
        <taxon>Clavicipitaceae</taxon>
        <taxon>Pochonia</taxon>
    </lineage>
</organism>
<evidence type="ECO:0000259" key="1">
    <source>
        <dbReference type="Pfam" id="PF06985"/>
    </source>
</evidence>